<dbReference type="Pfam" id="PF25547">
    <property type="entry name" value="WXG100_2"/>
    <property type="match status" value="1"/>
</dbReference>
<evidence type="ECO:0000313" key="2">
    <source>
        <dbReference type="EMBL" id="PXX60386.1"/>
    </source>
</evidence>
<dbReference type="EMBL" id="QJKF01000010">
    <property type="protein sequence ID" value="PXX60386.1"/>
    <property type="molecule type" value="Genomic_DNA"/>
</dbReference>
<evidence type="ECO:0000313" key="3">
    <source>
        <dbReference type="Proteomes" id="UP000247569"/>
    </source>
</evidence>
<reference evidence="2 3" key="1">
    <citation type="submission" date="2018-05" db="EMBL/GenBank/DDBJ databases">
        <title>Genomic Encyclopedia of Type Strains, Phase IV (KMG-IV): sequencing the most valuable type-strain genomes for metagenomic binning, comparative biology and taxonomic classification.</title>
        <authorList>
            <person name="Goeker M."/>
        </authorList>
    </citation>
    <scope>NUCLEOTIDE SEQUENCE [LARGE SCALE GENOMIC DNA]</scope>
    <source>
        <strain evidence="2 3">DSM 44704</strain>
    </source>
</reference>
<feature type="domain" description="Outer membrane channel protein CpnT-like N-terminal" evidence="1">
    <location>
        <begin position="136"/>
        <end position="252"/>
    </location>
</feature>
<organism evidence="2 3">
    <name type="scientific">Nocardia tenerifensis</name>
    <dbReference type="NCBI Taxonomy" id="228006"/>
    <lineage>
        <taxon>Bacteria</taxon>
        <taxon>Bacillati</taxon>
        <taxon>Actinomycetota</taxon>
        <taxon>Actinomycetes</taxon>
        <taxon>Mycobacteriales</taxon>
        <taxon>Nocardiaceae</taxon>
        <taxon>Nocardia</taxon>
    </lineage>
</organism>
<dbReference type="AlphaFoldDB" id="A0A318K050"/>
<dbReference type="InterPro" id="IPR057746">
    <property type="entry name" value="CpnT-like_N"/>
</dbReference>
<sequence length="466" mass="49210">MAPTFPIIVCRHEDYNSAGAAFGSVRDGGTEVHSALVRTLTGYAGMAGTDDAGTEWATAYDEAVDLALKASAKLVAACGRTGDLLIAGAYNHASGEAGANLGAVSPPATPTLSSEPCLALFTPSASGASGDEPFGWSLVKAAAGLAWPDGHQDQLREAKTVWYDAAAALGNSATPIPGAIGLLENQQSPEIPNAIRTCNEMGVDLDQLASSYRAIGDACGEYAQHLDDAHHEILAELRQMLIETAAVESVISVGAFFTAGLSELGNFGVAARISMYTARIGRIITELVAKVAVVARRVSSVISSPLKAMFARLGRWLEQAVAKIWRGNEAAPQLFSRSAARTNMEVLEHGGDVAMTEESIIALAQKAGIDMTGVEINIVRDTEQARYLDYWDACAQTPTERAGRQIRFGPASFMDEETMVATIAHEMTHVRQLREGVDLGTGAIRDLEAEAYASEAGPLARFRGAK</sequence>
<evidence type="ECO:0000259" key="1">
    <source>
        <dbReference type="Pfam" id="PF25547"/>
    </source>
</evidence>
<dbReference type="RefSeq" id="WP_040733075.1">
    <property type="nucleotide sequence ID" value="NZ_QJKF01000010.1"/>
</dbReference>
<comment type="caution">
    <text evidence="2">The sequence shown here is derived from an EMBL/GenBank/DDBJ whole genome shotgun (WGS) entry which is preliminary data.</text>
</comment>
<proteinExistence type="predicted"/>
<dbReference type="Proteomes" id="UP000247569">
    <property type="component" value="Unassembled WGS sequence"/>
</dbReference>
<gene>
    <name evidence="2" type="ORF">DFR70_110228</name>
</gene>
<keyword evidence="3" id="KW-1185">Reference proteome</keyword>
<name>A0A318K050_9NOCA</name>
<dbReference type="OrthoDB" id="4504727at2"/>
<protein>
    <recommendedName>
        <fullName evidence="1">Outer membrane channel protein CpnT-like N-terminal domain-containing protein</fullName>
    </recommendedName>
</protein>
<accession>A0A318K050</accession>